<keyword evidence="1" id="KW-0678">Repressor</keyword>
<sequence>MKYRIGQISKLLGLSAEGIRMYERDGILKSHREGTGGYRYYERPDIVSLILAKDYRGYGFSVSEAESLINTDDLDFVKKSFARRGAELRKEILHKRQILTCLHEREALLKKETRRLGLVRLAERPAFYLLEYMLDDELILRPEQYETFRRWIAMTPFVFPSLRCDWTALSRGEKTFTAALGLMERDIKRLGAEELAAAGRYYPPAPCLCTVVRAVGHRSSGDDYFAHLRGYVMKKALRVAGDPVSRTILSMNRQAENIRYRQIWLPVRAAA</sequence>
<evidence type="ECO:0000259" key="5">
    <source>
        <dbReference type="PROSITE" id="PS50937"/>
    </source>
</evidence>
<dbReference type="OrthoDB" id="9791488at2"/>
<proteinExistence type="predicted"/>
<reference evidence="6" key="1">
    <citation type="submission" date="2016-08" db="EMBL/GenBank/DDBJ databases">
        <title>Complete genome of Cloacibacillus porcorum.</title>
        <authorList>
            <person name="Looft T."/>
            <person name="Bayles D.O."/>
            <person name="Alt D.P."/>
        </authorList>
    </citation>
    <scope>NUCLEOTIDE SEQUENCE [LARGE SCALE GENOMIC DNA]</scope>
    <source>
        <strain evidence="6">CL-84</strain>
    </source>
</reference>
<feature type="domain" description="HTH merR-type" evidence="5">
    <location>
        <begin position="2"/>
        <end position="71"/>
    </location>
</feature>
<dbReference type="SMART" id="SM00422">
    <property type="entry name" value="HTH_MERR"/>
    <property type="match status" value="1"/>
</dbReference>
<dbReference type="Pfam" id="PF13411">
    <property type="entry name" value="MerR_1"/>
    <property type="match status" value="1"/>
</dbReference>
<gene>
    <name evidence="6" type="ORF">BED41_11560</name>
</gene>
<dbReference type="PROSITE" id="PS50937">
    <property type="entry name" value="HTH_MERR_2"/>
    <property type="match status" value="1"/>
</dbReference>
<dbReference type="STRING" id="1197717.BED41_11560"/>
<dbReference type="RefSeq" id="WP_066746380.1">
    <property type="nucleotide sequence ID" value="NZ_CP016757.1"/>
</dbReference>
<dbReference type="InterPro" id="IPR047057">
    <property type="entry name" value="MerR_fam"/>
</dbReference>
<keyword evidence="4" id="KW-0804">Transcription</keyword>
<dbReference type="Proteomes" id="UP000093044">
    <property type="component" value="Chromosome"/>
</dbReference>
<evidence type="ECO:0000256" key="2">
    <source>
        <dbReference type="ARBA" id="ARBA00023015"/>
    </source>
</evidence>
<organism evidence="6 7">
    <name type="scientific">Cloacibacillus porcorum</name>
    <dbReference type="NCBI Taxonomy" id="1197717"/>
    <lineage>
        <taxon>Bacteria</taxon>
        <taxon>Thermotogati</taxon>
        <taxon>Synergistota</taxon>
        <taxon>Synergistia</taxon>
        <taxon>Synergistales</taxon>
        <taxon>Synergistaceae</taxon>
        <taxon>Cloacibacillus</taxon>
    </lineage>
</organism>
<evidence type="ECO:0000256" key="3">
    <source>
        <dbReference type="ARBA" id="ARBA00023125"/>
    </source>
</evidence>
<evidence type="ECO:0000256" key="1">
    <source>
        <dbReference type="ARBA" id="ARBA00022491"/>
    </source>
</evidence>
<accession>A0A1B2I6T1</accession>
<protein>
    <recommendedName>
        <fullName evidence="5">HTH merR-type domain-containing protein</fullName>
    </recommendedName>
</protein>
<evidence type="ECO:0000313" key="7">
    <source>
        <dbReference type="Proteomes" id="UP000093044"/>
    </source>
</evidence>
<keyword evidence="2" id="KW-0805">Transcription regulation</keyword>
<name>A0A1B2I6T1_9BACT</name>
<dbReference type="SUPFAM" id="SSF46955">
    <property type="entry name" value="Putative DNA-binding domain"/>
    <property type="match status" value="1"/>
</dbReference>
<dbReference type="KEGG" id="cpor:BED41_11560"/>
<evidence type="ECO:0000256" key="4">
    <source>
        <dbReference type="ARBA" id="ARBA00023163"/>
    </source>
</evidence>
<keyword evidence="3" id="KW-0238">DNA-binding</keyword>
<dbReference type="PROSITE" id="PS00552">
    <property type="entry name" value="HTH_MERR_1"/>
    <property type="match status" value="1"/>
</dbReference>
<dbReference type="GO" id="GO:0003700">
    <property type="term" value="F:DNA-binding transcription factor activity"/>
    <property type="evidence" value="ECO:0007669"/>
    <property type="project" value="InterPro"/>
</dbReference>
<dbReference type="Gene3D" id="1.10.1660.10">
    <property type="match status" value="1"/>
</dbReference>
<dbReference type="GeneID" id="83058483"/>
<dbReference type="InterPro" id="IPR009061">
    <property type="entry name" value="DNA-bd_dom_put_sf"/>
</dbReference>
<evidence type="ECO:0000313" key="6">
    <source>
        <dbReference type="EMBL" id="ANZ45656.1"/>
    </source>
</evidence>
<dbReference type="CDD" id="cd00592">
    <property type="entry name" value="HTH_MerR-like"/>
    <property type="match status" value="1"/>
</dbReference>
<dbReference type="AlphaFoldDB" id="A0A1B2I6T1"/>
<dbReference type="PANTHER" id="PTHR30204">
    <property type="entry name" value="REDOX-CYCLING DRUG-SENSING TRANSCRIPTIONAL ACTIVATOR SOXR"/>
    <property type="match status" value="1"/>
</dbReference>
<dbReference type="EMBL" id="CP016757">
    <property type="protein sequence ID" value="ANZ45656.1"/>
    <property type="molecule type" value="Genomic_DNA"/>
</dbReference>
<dbReference type="PANTHER" id="PTHR30204:SF69">
    <property type="entry name" value="MERR-FAMILY TRANSCRIPTIONAL REGULATOR"/>
    <property type="match status" value="1"/>
</dbReference>
<keyword evidence="7" id="KW-1185">Reference proteome</keyword>
<dbReference type="GO" id="GO:0003677">
    <property type="term" value="F:DNA binding"/>
    <property type="evidence" value="ECO:0007669"/>
    <property type="project" value="UniProtKB-KW"/>
</dbReference>
<dbReference type="InterPro" id="IPR000551">
    <property type="entry name" value="MerR-type_HTH_dom"/>
</dbReference>